<dbReference type="Proteomes" id="UP000030140">
    <property type="component" value="Unassembled WGS sequence"/>
</dbReference>
<proteinExistence type="predicted"/>
<organism evidence="1 2">
    <name type="scientific">Dokdonia donghaensis DSW-1</name>
    <dbReference type="NCBI Taxonomy" id="1300343"/>
    <lineage>
        <taxon>Bacteria</taxon>
        <taxon>Pseudomonadati</taxon>
        <taxon>Bacteroidota</taxon>
        <taxon>Flavobacteriia</taxon>
        <taxon>Flavobacteriales</taxon>
        <taxon>Flavobacteriaceae</taxon>
        <taxon>Dokdonia</taxon>
    </lineage>
</organism>
<dbReference type="RefSeq" id="WP_035325317.1">
    <property type="nucleotide sequence ID" value="NZ_CP015125.1"/>
</dbReference>
<name>A0A0A2GUY8_9FLAO</name>
<dbReference type="AlphaFoldDB" id="A0A0A2GUY8"/>
<keyword evidence="2" id="KW-1185">Reference proteome</keyword>
<dbReference type="OrthoDB" id="648472at2"/>
<dbReference type="PATRIC" id="fig|1300343.5.peg.2882"/>
<evidence type="ECO:0000313" key="1">
    <source>
        <dbReference type="EMBL" id="KGO06313.1"/>
    </source>
</evidence>
<sequence length="366" mass="42658">MRITFIIIILTIQISCKNRNETNSKSQNSAITELTKCSYNNEAITAYYTLTNKAEIAICNGDFDRASRNYSLAFREIKKPFGADVYNAALSNQLSNNFDERNLNLQLLINNSDDLELLKSIFVSTYIDENLWNSSIEQRTIEYDSRLRNEFKSIYERDQLFRPMYDTHNDTIQANRVINMNRILSIADSVGFPSQMELGFRKSLRGQNHDVVLVHTSQKRSGNKNIIDLEPILCKAVNEGRFDPEQAIAYLHFQNDKNKGDFEVYSTWQYRHHLLPDSLNNKIWLANLSKEKYESANRIRKKWNADQLDDIATKSDFNSKSNIPFIFTSVMTFVENMPTDLTLEEALEQYKMNTSDKRPFEKKKIR</sequence>
<gene>
    <name evidence="1" type="ORF">NV36_05325</name>
</gene>
<protein>
    <submittedName>
        <fullName evidence="1">Uncharacterized protein</fullName>
    </submittedName>
</protein>
<dbReference type="KEGG" id="ddo:I597_2838"/>
<reference evidence="1 2" key="1">
    <citation type="submission" date="2014-10" db="EMBL/GenBank/DDBJ databases">
        <title>Draft genome sequence of the proteorhodopsin-containing marine bacterium Dokdonia donghaensis.</title>
        <authorList>
            <person name="Gomez-Consarnau L."/>
            <person name="Gonzalez J.M."/>
            <person name="Riedel T."/>
            <person name="Jaenicke S."/>
            <person name="Wagner-Doebler I."/>
            <person name="Fuhrman J.A."/>
        </authorList>
    </citation>
    <scope>NUCLEOTIDE SEQUENCE [LARGE SCALE GENOMIC DNA]</scope>
    <source>
        <strain evidence="1 2">DSW-1</strain>
    </source>
</reference>
<comment type="caution">
    <text evidence="1">The sequence shown here is derived from an EMBL/GenBank/DDBJ whole genome shotgun (WGS) entry which is preliminary data.</text>
</comment>
<dbReference type="EMBL" id="JSAQ01000001">
    <property type="protein sequence ID" value="KGO06313.1"/>
    <property type="molecule type" value="Genomic_DNA"/>
</dbReference>
<evidence type="ECO:0000313" key="2">
    <source>
        <dbReference type="Proteomes" id="UP000030140"/>
    </source>
</evidence>
<accession>A0A0A2GUY8</accession>